<organism evidence="5 6">
    <name type="scientific">Sinosporangium siamense</name>
    <dbReference type="NCBI Taxonomy" id="1367973"/>
    <lineage>
        <taxon>Bacteria</taxon>
        <taxon>Bacillati</taxon>
        <taxon>Actinomycetota</taxon>
        <taxon>Actinomycetes</taxon>
        <taxon>Streptosporangiales</taxon>
        <taxon>Streptosporangiaceae</taxon>
        <taxon>Sinosporangium</taxon>
    </lineage>
</organism>
<keyword evidence="6" id="KW-1185">Reference proteome</keyword>
<keyword evidence="3" id="KW-1133">Transmembrane helix</keyword>
<reference evidence="5" key="1">
    <citation type="submission" date="2021-01" db="EMBL/GenBank/DDBJ databases">
        <title>Whole genome shotgun sequence of Sinosporangium siamense NBRC 109515.</title>
        <authorList>
            <person name="Komaki H."/>
            <person name="Tamura T."/>
        </authorList>
    </citation>
    <scope>NUCLEOTIDE SEQUENCE</scope>
    <source>
        <strain evidence="5">NBRC 109515</strain>
    </source>
</reference>
<evidence type="ECO:0000256" key="2">
    <source>
        <dbReference type="ARBA" id="ARBA00023163"/>
    </source>
</evidence>
<evidence type="ECO:0000313" key="6">
    <source>
        <dbReference type="Proteomes" id="UP000606172"/>
    </source>
</evidence>
<proteinExistence type="predicted"/>
<dbReference type="Gene3D" id="1.10.10.1320">
    <property type="entry name" value="Anti-sigma factor, zinc-finger domain"/>
    <property type="match status" value="1"/>
</dbReference>
<evidence type="ECO:0000256" key="1">
    <source>
        <dbReference type="ARBA" id="ARBA00023015"/>
    </source>
</evidence>
<dbReference type="InterPro" id="IPR027383">
    <property type="entry name" value="Znf_put"/>
</dbReference>
<dbReference type="InterPro" id="IPR041916">
    <property type="entry name" value="Anti_sigma_zinc_sf"/>
</dbReference>
<dbReference type="RefSeq" id="WP_204023304.1">
    <property type="nucleotide sequence ID" value="NZ_BOOW01000010.1"/>
</dbReference>
<keyword evidence="2" id="KW-0804">Transcription</keyword>
<dbReference type="EMBL" id="BOOW01000010">
    <property type="protein sequence ID" value="GII91582.1"/>
    <property type="molecule type" value="Genomic_DNA"/>
</dbReference>
<comment type="caution">
    <text evidence="5">The sequence shown here is derived from an EMBL/GenBank/DDBJ whole genome shotgun (WGS) entry which is preliminary data.</text>
</comment>
<feature type="domain" description="Putative zinc-finger" evidence="4">
    <location>
        <begin position="11"/>
        <end position="36"/>
    </location>
</feature>
<keyword evidence="3" id="KW-0472">Membrane</keyword>
<dbReference type="Proteomes" id="UP000606172">
    <property type="component" value="Unassembled WGS sequence"/>
</dbReference>
<evidence type="ECO:0000256" key="3">
    <source>
        <dbReference type="SAM" id="Phobius"/>
    </source>
</evidence>
<gene>
    <name evidence="5" type="ORF">Ssi02_18130</name>
</gene>
<evidence type="ECO:0000313" key="5">
    <source>
        <dbReference type="EMBL" id="GII91582.1"/>
    </source>
</evidence>
<protein>
    <submittedName>
        <fullName evidence="5">RNA polymerase subunit sigma</fullName>
    </submittedName>
</protein>
<name>A0A919RD95_9ACTN</name>
<accession>A0A919RD95</accession>
<keyword evidence="3" id="KW-0812">Transmembrane</keyword>
<sequence>MSSPVQHTDVAAYALGLLEKRDQDAFESHLANCPPCTAELAEMSGLAGLLTGVEPVGDPPGEVTGGRFPAGPADRETGGAPGEVIDLVRRSGRARRRAQRGLFALVSTAAAVAVVAWLTVGGPLGSAAGGHPGDHHLAGSAIPSRPAGGFAQELWKQGQKFEGVGAGGVTGSVAVESKPWGTHATVQLKGARGPLKCELVAISKTGERRVLSGWSIPPEGYGATGSEAPYYFHGGTAFYRDEIAKFEVQVIGGETLLSVPV</sequence>
<dbReference type="Pfam" id="PF13490">
    <property type="entry name" value="zf-HC2"/>
    <property type="match status" value="1"/>
</dbReference>
<dbReference type="AlphaFoldDB" id="A0A919RD95"/>
<evidence type="ECO:0000259" key="4">
    <source>
        <dbReference type="Pfam" id="PF13490"/>
    </source>
</evidence>
<feature type="transmembrane region" description="Helical" evidence="3">
    <location>
        <begin position="101"/>
        <end position="120"/>
    </location>
</feature>
<keyword evidence="1" id="KW-0805">Transcription regulation</keyword>